<gene>
    <name evidence="1" type="ORF">Vadar_008254</name>
</gene>
<dbReference type="Proteomes" id="UP000828048">
    <property type="component" value="Chromosome 6"/>
</dbReference>
<protein>
    <submittedName>
        <fullName evidence="1">Uncharacterized protein</fullName>
    </submittedName>
</protein>
<reference evidence="1 2" key="1">
    <citation type="journal article" date="2021" name="Hortic Res">
        <title>High-quality reference genome and annotation aids understanding of berry development for evergreen blueberry (Vaccinium darrowii).</title>
        <authorList>
            <person name="Yu J."/>
            <person name="Hulse-Kemp A.M."/>
            <person name="Babiker E."/>
            <person name="Staton M."/>
        </authorList>
    </citation>
    <scope>NUCLEOTIDE SEQUENCE [LARGE SCALE GENOMIC DNA]</scope>
    <source>
        <strain evidence="2">cv. NJ 8807/NJ 8810</strain>
        <tissue evidence="1">Young leaf</tissue>
    </source>
</reference>
<comment type="caution">
    <text evidence="1">The sequence shown here is derived from an EMBL/GenBank/DDBJ whole genome shotgun (WGS) entry which is preliminary data.</text>
</comment>
<sequence length="192" mass="21690">MIHRNTSRTPVALYWWIFQVVLVLALASIVAWISLIPKNPSFAISDFKFPSSNGTNSSSASHRGGEVVMSTSLNFTLTISNPNKGMGIHYSDIYITLLYKGAAVGRKFTVPGFYQPHKESLSRGGLVNTDRQFWRGIGHGFVELRVCLTTGVRYRIIRWETNKRRMDFEAFVRVDSQGRMVGETNVELNRIS</sequence>
<keyword evidence="2" id="KW-1185">Reference proteome</keyword>
<accession>A0ACB7X8D3</accession>
<dbReference type="EMBL" id="CM037156">
    <property type="protein sequence ID" value="KAH7836991.1"/>
    <property type="molecule type" value="Genomic_DNA"/>
</dbReference>
<evidence type="ECO:0000313" key="1">
    <source>
        <dbReference type="EMBL" id="KAH7836991.1"/>
    </source>
</evidence>
<name>A0ACB7X8D3_9ERIC</name>
<evidence type="ECO:0000313" key="2">
    <source>
        <dbReference type="Proteomes" id="UP000828048"/>
    </source>
</evidence>
<proteinExistence type="predicted"/>
<organism evidence="1 2">
    <name type="scientific">Vaccinium darrowii</name>
    <dbReference type="NCBI Taxonomy" id="229202"/>
    <lineage>
        <taxon>Eukaryota</taxon>
        <taxon>Viridiplantae</taxon>
        <taxon>Streptophyta</taxon>
        <taxon>Embryophyta</taxon>
        <taxon>Tracheophyta</taxon>
        <taxon>Spermatophyta</taxon>
        <taxon>Magnoliopsida</taxon>
        <taxon>eudicotyledons</taxon>
        <taxon>Gunneridae</taxon>
        <taxon>Pentapetalae</taxon>
        <taxon>asterids</taxon>
        <taxon>Ericales</taxon>
        <taxon>Ericaceae</taxon>
        <taxon>Vaccinioideae</taxon>
        <taxon>Vaccinieae</taxon>
        <taxon>Vaccinium</taxon>
    </lineage>
</organism>